<dbReference type="GeneID" id="54491169"/>
<organism evidence="2 3">
    <name type="scientific">Pseudovirgaria hyperparasitica</name>
    <dbReference type="NCBI Taxonomy" id="470096"/>
    <lineage>
        <taxon>Eukaryota</taxon>
        <taxon>Fungi</taxon>
        <taxon>Dikarya</taxon>
        <taxon>Ascomycota</taxon>
        <taxon>Pezizomycotina</taxon>
        <taxon>Dothideomycetes</taxon>
        <taxon>Dothideomycetes incertae sedis</taxon>
        <taxon>Acrospermales</taxon>
        <taxon>Acrospermaceae</taxon>
        <taxon>Pseudovirgaria</taxon>
    </lineage>
</organism>
<proteinExistence type="predicted"/>
<evidence type="ECO:0000313" key="2">
    <source>
        <dbReference type="EMBL" id="KAF2762691.1"/>
    </source>
</evidence>
<name>A0A6A6WKL0_9PEZI</name>
<evidence type="ECO:0000313" key="3">
    <source>
        <dbReference type="Proteomes" id="UP000799437"/>
    </source>
</evidence>
<dbReference type="Proteomes" id="UP000799437">
    <property type="component" value="Unassembled WGS sequence"/>
</dbReference>
<reference evidence="2" key="1">
    <citation type="journal article" date="2020" name="Stud. Mycol.">
        <title>101 Dothideomycetes genomes: a test case for predicting lifestyles and emergence of pathogens.</title>
        <authorList>
            <person name="Haridas S."/>
            <person name="Albert R."/>
            <person name="Binder M."/>
            <person name="Bloem J."/>
            <person name="Labutti K."/>
            <person name="Salamov A."/>
            <person name="Andreopoulos B."/>
            <person name="Baker S."/>
            <person name="Barry K."/>
            <person name="Bills G."/>
            <person name="Bluhm B."/>
            <person name="Cannon C."/>
            <person name="Castanera R."/>
            <person name="Culley D."/>
            <person name="Daum C."/>
            <person name="Ezra D."/>
            <person name="Gonzalez J."/>
            <person name="Henrissat B."/>
            <person name="Kuo A."/>
            <person name="Liang C."/>
            <person name="Lipzen A."/>
            <person name="Lutzoni F."/>
            <person name="Magnuson J."/>
            <person name="Mondo S."/>
            <person name="Nolan M."/>
            <person name="Ohm R."/>
            <person name="Pangilinan J."/>
            <person name="Park H.-J."/>
            <person name="Ramirez L."/>
            <person name="Alfaro M."/>
            <person name="Sun H."/>
            <person name="Tritt A."/>
            <person name="Yoshinaga Y."/>
            <person name="Zwiers L.-H."/>
            <person name="Turgeon B."/>
            <person name="Goodwin S."/>
            <person name="Spatafora J."/>
            <person name="Crous P."/>
            <person name="Grigoriev I."/>
        </authorList>
    </citation>
    <scope>NUCLEOTIDE SEQUENCE</scope>
    <source>
        <strain evidence="2">CBS 121739</strain>
    </source>
</reference>
<sequence>MLCPFPAASKPHHDTVDGMVQSVPRSSSSRTAGLRRGVIPSTRASGARVPLKCRADRPTMRSMSWWRRRRYRVYARVCTCVCVCVLTFSEERQTENPIHLVLDPSPSQETNTHMIRGLSPPRARGLVQMNKKRPGSNEEAQHQESFVIIVAFVEKIPKPRPVRSIFPA</sequence>
<dbReference type="RefSeq" id="XP_033605142.1">
    <property type="nucleotide sequence ID" value="XM_033750115.1"/>
</dbReference>
<dbReference type="EMBL" id="ML996565">
    <property type="protein sequence ID" value="KAF2762691.1"/>
    <property type="molecule type" value="Genomic_DNA"/>
</dbReference>
<accession>A0A6A6WKL0</accession>
<dbReference type="AlphaFoldDB" id="A0A6A6WKL0"/>
<protein>
    <submittedName>
        <fullName evidence="2">Uncharacterized protein</fullName>
    </submittedName>
</protein>
<gene>
    <name evidence="2" type="ORF">EJ05DRAFT_9772</name>
</gene>
<evidence type="ECO:0000256" key="1">
    <source>
        <dbReference type="SAM" id="MobiDB-lite"/>
    </source>
</evidence>
<feature type="region of interest" description="Disordered" evidence="1">
    <location>
        <begin position="8"/>
        <end position="34"/>
    </location>
</feature>
<keyword evidence="3" id="KW-1185">Reference proteome</keyword>